<reference evidence="1" key="1">
    <citation type="journal article" date="2013" name="Genome Biol.">
        <title>Comparative genomics of the core and accessory genomes of 48 Sinorhizobium strains comprising five genospecies.</title>
        <authorList>
            <person name="Sugawara M."/>
            <person name="Epstein B."/>
            <person name="Badgley B.D."/>
            <person name="Unno T."/>
            <person name="Xu L."/>
            <person name="Reese J."/>
            <person name="Gyaneshwar P."/>
            <person name="Denny R."/>
            <person name="Mudge J."/>
            <person name="Bharti A.K."/>
            <person name="Farmer A.D."/>
            <person name="May G.D."/>
            <person name="Woodward J.E."/>
            <person name="Medigue C."/>
            <person name="Vallenet D."/>
            <person name="Lajus A."/>
            <person name="Rouy Z."/>
            <person name="Martinez-Vaz B."/>
            <person name="Tiffin P."/>
            <person name="Young N.D."/>
            <person name="Sadowsky M.J."/>
        </authorList>
    </citation>
    <scope>NUCLEOTIDE SEQUENCE</scope>
    <source>
        <strain evidence="1">M30</strain>
    </source>
</reference>
<dbReference type="AlphaFoldDB" id="A0A6A7ZTW9"/>
<dbReference type="RefSeq" id="WP_153318564.1">
    <property type="nucleotide sequence ID" value="NZ_WISP01000165.1"/>
</dbReference>
<organism evidence="1">
    <name type="scientific">Rhizobium meliloti</name>
    <name type="common">Ensifer meliloti</name>
    <name type="synonym">Sinorhizobium meliloti</name>
    <dbReference type="NCBI Taxonomy" id="382"/>
    <lineage>
        <taxon>Bacteria</taxon>
        <taxon>Pseudomonadati</taxon>
        <taxon>Pseudomonadota</taxon>
        <taxon>Alphaproteobacteria</taxon>
        <taxon>Hyphomicrobiales</taxon>
        <taxon>Rhizobiaceae</taxon>
        <taxon>Sinorhizobium/Ensifer group</taxon>
        <taxon>Sinorhizobium</taxon>
    </lineage>
</organism>
<gene>
    <name evidence="1" type="ORF">GHK45_22330</name>
</gene>
<evidence type="ECO:0000313" key="1">
    <source>
        <dbReference type="EMBL" id="MQW06363.1"/>
    </source>
</evidence>
<accession>A0A6A7ZTW9</accession>
<sequence>MNRGKLLDVVDGLKTVTERQAAGGRHSGKAKGANTLQRLREAHQRLSASGEAVTRAALAVEAGVSVRTVTARWGGVA</sequence>
<name>A0A6A7ZTW9_RHIML</name>
<protein>
    <submittedName>
        <fullName evidence="1">Uncharacterized protein</fullName>
    </submittedName>
</protein>
<comment type="caution">
    <text evidence="1">The sequence shown here is derived from an EMBL/GenBank/DDBJ whole genome shotgun (WGS) entry which is preliminary data.</text>
</comment>
<proteinExistence type="predicted"/>
<dbReference type="EMBL" id="WISP01000165">
    <property type="protein sequence ID" value="MQW06363.1"/>
    <property type="molecule type" value="Genomic_DNA"/>
</dbReference>